<protein>
    <submittedName>
        <fullName evidence="1">Uncharacterized protein</fullName>
    </submittedName>
</protein>
<proteinExistence type="predicted"/>
<evidence type="ECO:0000313" key="1">
    <source>
        <dbReference type="EMBL" id="ABG52860.1"/>
    </source>
</evidence>
<dbReference type="InterPro" id="IPR045680">
    <property type="entry name" value="DUF6200"/>
</dbReference>
<gene>
    <name evidence="1" type="ordered locus">Tery_3816</name>
</gene>
<dbReference type="AlphaFoldDB" id="Q10Y14"/>
<accession>Q10Y14</accession>
<sequence length="70" mass="8062">MVMSGERIGMDQNANTIIMTMSADSDDIKDLRRGEGKLFKKIKYQIEEIKNDSSEVDEKIQPIIVIFKQK</sequence>
<dbReference type="KEGG" id="ter:Tery_3816"/>
<name>Q10Y14_TRIEI</name>
<reference evidence="1" key="1">
    <citation type="submission" date="2006-06" db="EMBL/GenBank/DDBJ databases">
        <title>Complete sequence of Trichodesmium erythraeum IMS101.</title>
        <authorList>
            <consortium name="US DOE Joint Genome Institute"/>
            <person name="Copeland A."/>
            <person name="Lucas S."/>
            <person name="Lapidus A."/>
            <person name="Barry K."/>
            <person name="Detter J.C."/>
            <person name="Glavina del Rio T."/>
            <person name="Hammon N."/>
            <person name="Israni S."/>
            <person name="Dalin E."/>
            <person name="Tice H."/>
            <person name="Pitluck S."/>
            <person name="Kiss H."/>
            <person name="Munk A.C."/>
            <person name="Brettin T."/>
            <person name="Bruce D."/>
            <person name="Han C."/>
            <person name="Tapia R."/>
            <person name="Gilna P."/>
            <person name="Schmutz J."/>
            <person name="Larimer F."/>
            <person name="Land M."/>
            <person name="Hauser L."/>
            <person name="Kyrpides N."/>
            <person name="Kim E."/>
            <person name="Richardson P."/>
        </authorList>
    </citation>
    <scope>NUCLEOTIDE SEQUENCE [LARGE SCALE GENOMIC DNA]</scope>
    <source>
        <strain evidence="1">IMS101</strain>
    </source>
</reference>
<dbReference type="EMBL" id="CP000393">
    <property type="protein sequence ID" value="ABG52860.1"/>
    <property type="molecule type" value="Genomic_DNA"/>
</dbReference>
<dbReference type="HOGENOM" id="CLU_204578_0_0_3"/>
<organism evidence="1">
    <name type="scientific">Trichodesmium erythraeum (strain IMS101)</name>
    <dbReference type="NCBI Taxonomy" id="203124"/>
    <lineage>
        <taxon>Bacteria</taxon>
        <taxon>Bacillati</taxon>
        <taxon>Cyanobacteriota</taxon>
        <taxon>Cyanophyceae</taxon>
        <taxon>Oscillatoriophycideae</taxon>
        <taxon>Oscillatoriales</taxon>
        <taxon>Microcoleaceae</taxon>
        <taxon>Trichodesmium</taxon>
    </lineage>
</organism>
<dbReference type="Pfam" id="PF19702">
    <property type="entry name" value="DUF6200"/>
    <property type="match status" value="1"/>
</dbReference>